<dbReference type="CDD" id="cd01347">
    <property type="entry name" value="ligand_gated_channel"/>
    <property type="match status" value="1"/>
</dbReference>
<dbReference type="GO" id="GO:0009279">
    <property type="term" value="C:cell outer membrane"/>
    <property type="evidence" value="ECO:0007669"/>
    <property type="project" value="UniProtKB-SubCell"/>
</dbReference>
<dbReference type="Proteomes" id="UP000540490">
    <property type="component" value="Unassembled WGS sequence"/>
</dbReference>
<comment type="similarity">
    <text evidence="2 12 13">Belongs to the TonB-dependent receptor family.</text>
</comment>
<dbReference type="InterPro" id="IPR000531">
    <property type="entry name" value="Beta-barrel_TonB"/>
</dbReference>
<dbReference type="InterPro" id="IPR012910">
    <property type="entry name" value="Plug_dom"/>
</dbReference>
<dbReference type="GO" id="GO:0015891">
    <property type="term" value="P:siderophore transport"/>
    <property type="evidence" value="ECO:0007669"/>
    <property type="project" value="InterPro"/>
</dbReference>
<keyword evidence="9 12" id="KW-0472">Membrane</keyword>
<dbReference type="RefSeq" id="WP_182974673.1">
    <property type="nucleotide sequence ID" value="NZ_JABEQN010000018.1"/>
</dbReference>
<gene>
    <name evidence="17" type="ORF">HLH25_14130</name>
    <name evidence="16" type="ORF">HLH26_14205</name>
</gene>
<evidence type="ECO:0000256" key="2">
    <source>
        <dbReference type="ARBA" id="ARBA00009810"/>
    </source>
</evidence>
<keyword evidence="18" id="KW-1185">Reference proteome</keyword>
<dbReference type="PROSITE" id="PS52016">
    <property type="entry name" value="TONB_DEPENDENT_REC_3"/>
    <property type="match status" value="1"/>
</dbReference>
<dbReference type="EMBL" id="JABEQN010000018">
    <property type="protein sequence ID" value="MBB2194751.1"/>
    <property type="molecule type" value="Genomic_DNA"/>
</dbReference>
<dbReference type="SUPFAM" id="SSF56935">
    <property type="entry name" value="Porins"/>
    <property type="match status" value="1"/>
</dbReference>
<keyword evidence="10 16" id="KW-0675">Receptor</keyword>
<evidence type="ECO:0000259" key="15">
    <source>
        <dbReference type="SMART" id="SM00965"/>
    </source>
</evidence>
<dbReference type="PANTHER" id="PTHR32552:SF74">
    <property type="entry name" value="HYDROXAMATE SIDEROPHORE RECEPTOR FHUE"/>
    <property type="match status" value="1"/>
</dbReference>
<evidence type="ECO:0000256" key="8">
    <source>
        <dbReference type="ARBA" id="ARBA00023077"/>
    </source>
</evidence>
<evidence type="ECO:0000256" key="11">
    <source>
        <dbReference type="ARBA" id="ARBA00023237"/>
    </source>
</evidence>
<keyword evidence="11 12" id="KW-0998">Cell outer membrane</keyword>
<evidence type="ECO:0000256" key="14">
    <source>
        <dbReference type="SAM" id="MobiDB-lite"/>
    </source>
</evidence>
<reference evidence="18 19" key="1">
    <citation type="submission" date="2020-04" db="EMBL/GenBank/DDBJ databases">
        <title>Description of novel Gluconacetobacter.</title>
        <authorList>
            <person name="Sombolestani A."/>
        </authorList>
    </citation>
    <scope>NUCLEOTIDE SEQUENCE [LARGE SCALE GENOMIC DNA]</scope>
    <source>
        <strain evidence="17 18">LMG 1728</strain>
        <strain evidence="16 19">LMG 1731</strain>
    </source>
</reference>
<dbReference type="GO" id="GO:0038023">
    <property type="term" value="F:signaling receptor activity"/>
    <property type="evidence" value="ECO:0007669"/>
    <property type="project" value="InterPro"/>
</dbReference>
<feature type="region of interest" description="Disordered" evidence="14">
    <location>
        <begin position="38"/>
        <end position="68"/>
    </location>
</feature>
<feature type="domain" description="Secretin/TonB short N-terminal" evidence="15">
    <location>
        <begin position="136"/>
        <end position="197"/>
    </location>
</feature>
<feature type="region of interest" description="Disordered" evidence="14">
    <location>
        <begin position="101"/>
        <end position="124"/>
    </location>
</feature>
<evidence type="ECO:0000256" key="7">
    <source>
        <dbReference type="ARBA" id="ARBA00023004"/>
    </source>
</evidence>
<evidence type="ECO:0000256" key="3">
    <source>
        <dbReference type="ARBA" id="ARBA00022448"/>
    </source>
</evidence>
<evidence type="ECO:0000256" key="5">
    <source>
        <dbReference type="ARBA" id="ARBA00022496"/>
    </source>
</evidence>
<evidence type="ECO:0000256" key="6">
    <source>
        <dbReference type="ARBA" id="ARBA00022692"/>
    </source>
</evidence>
<dbReference type="SMART" id="SM00965">
    <property type="entry name" value="STN"/>
    <property type="match status" value="1"/>
</dbReference>
<dbReference type="InterPro" id="IPR037066">
    <property type="entry name" value="Plug_dom_sf"/>
</dbReference>
<keyword evidence="7" id="KW-0408">Iron</keyword>
<dbReference type="Gene3D" id="2.170.130.10">
    <property type="entry name" value="TonB-dependent receptor, plug domain"/>
    <property type="match status" value="1"/>
</dbReference>
<proteinExistence type="inferred from homology"/>
<dbReference type="Gene3D" id="2.40.170.20">
    <property type="entry name" value="TonB-dependent receptor, beta-barrel domain"/>
    <property type="match status" value="1"/>
</dbReference>
<evidence type="ECO:0000256" key="10">
    <source>
        <dbReference type="ARBA" id="ARBA00023170"/>
    </source>
</evidence>
<evidence type="ECO:0000256" key="4">
    <source>
        <dbReference type="ARBA" id="ARBA00022452"/>
    </source>
</evidence>
<protein>
    <submittedName>
        <fullName evidence="16">TonB-dependent siderophore receptor</fullName>
    </submittedName>
</protein>
<accession>A0A7W4IMK6</accession>
<keyword evidence="5" id="KW-0406">Ion transport</keyword>
<keyword evidence="4 12" id="KW-1134">Transmembrane beta strand</keyword>
<dbReference type="InterPro" id="IPR010105">
    <property type="entry name" value="TonB_sidphr_rcpt"/>
</dbReference>
<dbReference type="Pfam" id="PF00593">
    <property type="entry name" value="TonB_dep_Rec_b-barrel"/>
    <property type="match status" value="1"/>
</dbReference>
<keyword evidence="6 12" id="KW-0812">Transmembrane</keyword>
<organism evidence="16 19">
    <name type="scientific">Gluconacetobacter dulcium</name>
    <dbReference type="NCBI Taxonomy" id="2729096"/>
    <lineage>
        <taxon>Bacteria</taxon>
        <taxon>Pseudomonadati</taxon>
        <taxon>Pseudomonadota</taxon>
        <taxon>Alphaproteobacteria</taxon>
        <taxon>Acetobacterales</taxon>
        <taxon>Acetobacteraceae</taxon>
        <taxon>Gluconacetobacter</taxon>
    </lineage>
</organism>
<name>A0A7W4IMK6_9PROT</name>
<dbReference type="InterPro" id="IPR036942">
    <property type="entry name" value="Beta-barrel_TonB_sf"/>
</dbReference>
<sequence length="880" mass="95614">MGSLTIGQDGERSDDGAFYRFFDLLPGASASGRGFADCRAMRQTPPGKGHQSQKERSDAHVPSPCSSGKPLRRAAVSFLLLAGTTAFTPLFMKKASAQTANYQNSTSRPGSGAPSPFHPDGPGVNFDIPAGSLSDALVTFSTQAHAPLTSQAPMLAGKTTAGLRGTFTPPAALSRLLQGTGLSYLPTGSHAYKVVVASSAITLGPVRVSGQLQQSLAGLLDSADTLHDGRYSADRVTVAGKLPLSVRQIPNSVSVVTQQRILDQNMVSVEDVLRFTTGVTASPYGDGTAYFMSRGYTLDVQYDGMPVVSGIQYLPQFDMMMYDRVEVMRGPTGLLQGTGSGAGSVNLVRKHTQDAFATHVGVQAGSWNNVRPYIDINAPLNASHTLRARIVASGQSADSFVHEVHQSEAMLYAIVDYDIDAQTRLTVSGSYQYSDRGPFDYGQSRYTNNKFLNFPRSAFFGSSWNDSPNSMGEGYVNITHSFGKNLIWSTSVIDRYLDSSGIYSYMGGGVNFNTKLSKYFEQSNLNRQNMIGADSNLNYRMNIMGRPIDFLVGTNMYQVYKRSLYGSGPTSALNIFDAVLPKPNFPYSGGNDTTTEQWGAYAQARLHPIKNLTLVLGGRVSSYWADSRTILPERLTRSGQPGVEGKLTPNAGMLYDLTRELTAYFSFSSIFTPQTELTASGGGLKPATGRQYEAGLKGAFLSGNLLASLAAFQLETNNRAVGDPTDIRYYVSSGRARSRGVEVEINGRPLPGWNIYAGYTWLETQYLSDPVYGNLSLQPEEPKHNFKLWSTYTIQRGMLKDLSFGTGLLVSSRTSRDYVVWQGGYTVLDLQVGYKVTPHLSTTLTVNNVADKVYWARLPTSYYGSYGAPRSVMAAIRSEF</sequence>
<evidence type="ECO:0000313" key="16">
    <source>
        <dbReference type="EMBL" id="MBB2165665.1"/>
    </source>
</evidence>
<dbReference type="Gene3D" id="3.55.50.30">
    <property type="match status" value="1"/>
</dbReference>
<keyword evidence="8 13" id="KW-0798">TonB box</keyword>
<comment type="caution">
    <text evidence="16">The sequence shown here is derived from an EMBL/GenBank/DDBJ whole genome shotgun (WGS) entry which is preliminary data.</text>
</comment>
<dbReference type="Proteomes" id="UP000561077">
    <property type="component" value="Unassembled WGS sequence"/>
</dbReference>
<dbReference type="AlphaFoldDB" id="A0A7W4IMK6"/>
<dbReference type="PANTHER" id="PTHR32552">
    <property type="entry name" value="FERRICHROME IRON RECEPTOR-RELATED"/>
    <property type="match status" value="1"/>
</dbReference>
<dbReference type="InterPro" id="IPR039426">
    <property type="entry name" value="TonB-dep_rcpt-like"/>
</dbReference>
<evidence type="ECO:0000256" key="9">
    <source>
        <dbReference type="ARBA" id="ARBA00023136"/>
    </source>
</evidence>
<evidence type="ECO:0000313" key="17">
    <source>
        <dbReference type="EMBL" id="MBB2194751.1"/>
    </source>
</evidence>
<evidence type="ECO:0000256" key="13">
    <source>
        <dbReference type="RuleBase" id="RU003357"/>
    </source>
</evidence>
<dbReference type="EMBL" id="JABEQO010000018">
    <property type="protein sequence ID" value="MBB2165665.1"/>
    <property type="molecule type" value="Genomic_DNA"/>
</dbReference>
<evidence type="ECO:0000313" key="19">
    <source>
        <dbReference type="Proteomes" id="UP000561077"/>
    </source>
</evidence>
<evidence type="ECO:0000313" key="18">
    <source>
        <dbReference type="Proteomes" id="UP000540490"/>
    </source>
</evidence>
<comment type="subcellular location">
    <subcellularLocation>
        <location evidence="1 12">Cell outer membrane</location>
        <topology evidence="1 12">Multi-pass membrane protein</topology>
    </subcellularLocation>
</comment>
<evidence type="ECO:0000256" key="12">
    <source>
        <dbReference type="PROSITE-ProRule" id="PRU01360"/>
    </source>
</evidence>
<evidence type="ECO:0000256" key="1">
    <source>
        <dbReference type="ARBA" id="ARBA00004571"/>
    </source>
</evidence>
<dbReference type="Pfam" id="PF07715">
    <property type="entry name" value="Plug"/>
    <property type="match status" value="1"/>
</dbReference>
<dbReference type="GO" id="GO:0015344">
    <property type="term" value="F:siderophore uptake transmembrane transporter activity"/>
    <property type="evidence" value="ECO:0007669"/>
    <property type="project" value="TreeGrafter"/>
</dbReference>
<dbReference type="InterPro" id="IPR011662">
    <property type="entry name" value="Secretin/TonB_short_N"/>
</dbReference>
<keyword evidence="5" id="KW-0410">Iron transport</keyword>
<keyword evidence="3 12" id="KW-0813">Transport</keyword>
<dbReference type="NCBIfam" id="TIGR01783">
    <property type="entry name" value="TonB-siderophor"/>
    <property type="match status" value="1"/>
</dbReference>